<reference evidence="2 3" key="1">
    <citation type="submission" date="2018-07" db="EMBL/GenBank/DDBJ databases">
        <title>Genomic Encyclopedia of Type Strains, Phase IV (KMG-IV): sequencing the most valuable type-strain genomes for metagenomic binning, comparative biology and taxonomic classification.</title>
        <authorList>
            <person name="Goeker M."/>
        </authorList>
    </citation>
    <scope>NUCLEOTIDE SEQUENCE [LARGE SCALE GENOMIC DNA]</scope>
    <source>
        <strain evidence="2 3">DSM 4134</strain>
    </source>
</reference>
<comment type="caution">
    <text evidence="2">The sequence shown here is derived from an EMBL/GenBank/DDBJ whole genome shotgun (WGS) entry which is preliminary data.</text>
</comment>
<dbReference type="Proteomes" id="UP000256779">
    <property type="component" value="Unassembled WGS sequence"/>
</dbReference>
<dbReference type="RefSeq" id="WP_115870063.1">
    <property type="nucleotide sequence ID" value="NZ_QREG01000027.1"/>
</dbReference>
<dbReference type="Pfam" id="PF00480">
    <property type="entry name" value="ROK"/>
    <property type="match status" value="1"/>
</dbReference>
<dbReference type="PANTHER" id="PTHR18964:SF149">
    <property type="entry name" value="BIFUNCTIONAL UDP-N-ACETYLGLUCOSAMINE 2-EPIMERASE_N-ACETYLMANNOSAMINE KINASE"/>
    <property type="match status" value="1"/>
</dbReference>
<gene>
    <name evidence="2" type="ORF">C7460_12750</name>
</gene>
<dbReference type="PANTHER" id="PTHR18964">
    <property type="entry name" value="ROK (REPRESSOR, ORF, KINASE) FAMILY"/>
    <property type="match status" value="1"/>
</dbReference>
<keyword evidence="2" id="KW-0808">Transferase</keyword>
<evidence type="ECO:0000313" key="2">
    <source>
        <dbReference type="EMBL" id="RED93026.1"/>
    </source>
</evidence>
<evidence type="ECO:0000256" key="1">
    <source>
        <dbReference type="ARBA" id="ARBA00006479"/>
    </source>
</evidence>
<dbReference type="AlphaFoldDB" id="A0A3D9KWY2"/>
<keyword evidence="3" id="KW-1185">Reference proteome</keyword>
<name>A0A3D9KWY2_MARFU</name>
<protein>
    <submittedName>
        <fullName evidence="2">Glucokinase</fullName>
    </submittedName>
</protein>
<dbReference type="InterPro" id="IPR043129">
    <property type="entry name" value="ATPase_NBD"/>
</dbReference>
<dbReference type="EMBL" id="QREG01000027">
    <property type="protein sequence ID" value="RED93026.1"/>
    <property type="molecule type" value="Genomic_DNA"/>
</dbReference>
<dbReference type="GO" id="GO:0016301">
    <property type="term" value="F:kinase activity"/>
    <property type="evidence" value="ECO:0007669"/>
    <property type="project" value="UniProtKB-KW"/>
</dbReference>
<sequence>MNSSSSVAIGVCIAGKGIKCAAVNLSTNKIVPGSFVESSVRADGSARHICTLWAMNIRKSIERSGADRIAGVGFSIPGNFDYTNGVGLYRTKAKFGELYQVNVKDEIVKRLGLDYEVPVRFVNDAIGFAIGGQSMARDTSNVVYIIIEDGFGSGFISNGYPVLKGANVPAGGVVYNLPFKDGIAEDFFSANGVLKAYQESGGKMFINTRSLINAGHHGHAQVSEIFQQFGQDLGEVLAPVLKKFNASKVVFGGNLGRELDLYGEQFRASLATHGCTSAVEKESDEQDLFVVGGAQLTKDQYWMSIESLLPLMD</sequence>
<dbReference type="Gene3D" id="3.30.420.40">
    <property type="match status" value="2"/>
</dbReference>
<accession>A0A3D9KWY2</accession>
<dbReference type="SUPFAM" id="SSF53067">
    <property type="entry name" value="Actin-like ATPase domain"/>
    <property type="match status" value="1"/>
</dbReference>
<proteinExistence type="inferred from homology"/>
<dbReference type="OrthoDB" id="49666at2"/>
<dbReference type="InterPro" id="IPR000600">
    <property type="entry name" value="ROK"/>
</dbReference>
<organism evidence="2 3">
    <name type="scientific">Marinoscillum furvescens DSM 4134</name>
    <dbReference type="NCBI Taxonomy" id="1122208"/>
    <lineage>
        <taxon>Bacteria</taxon>
        <taxon>Pseudomonadati</taxon>
        <taxon>Bacteroidota</taxon>
        <taxon>Cytophagia</taxon>
        <taxon>Cytophagales</taxon>
        <taxon>Reichenbachiellaceae</taxon>
        <taxon>Marinoscillum</taxon>
    </lineage>
</organism>
<evidence type="ECO:0000313" key="3">
    <source>
        <dbReference type="Proteomes" id="UP000256779"/>
    </source>
</evidence>
<comment type="similarity">
    <text evidence="1">Belongs to the ROK (NagC/XylR) family.</text>
</comment>
<keyword evidence="2" id="KW-0418">Kinase</keyword>